<keyword evidence="4" id="KW-1134">Transmembrane beta strand</keyword>
<reference evidence="12 13" key="1">
    <citation type="submission" date="2012-06" db="EMBL/GenBank/DDBJ databases">
        <title>Finished chromosome of genome of Microcoleus sp. PCC 7113.</title>
        <authorList>
            <consortium name="US DOE Joint Genome Institute"/>
            <person name="Gugger M."/>
            <person name="Coursin T."/>
            <person name="Rippka R."/>
            <person name="Tandeau De Marsac N."/>
            <person name="Huntemann M."/>
            <person name="Wei C.-L."/>
            <person name="Han J."/>
            <person name="Detter J.C."/>
            <person name="Han C."/>
            <person name="Tapia R."/>
            <person name="Chen A."/>
            <person name="Kyrpides N."/>
            <person name="Mavromatis K."/>
            <person name="Markowitz V."/>
            <person name="Szeto E."/>
            <person name="Ivanova N."/>
            <person name="Pagani I."/>
            <person name="Pati A."/>
            <person name="Goodwin L."/>
            <person name="Nordberg H.P."/>
            <person name="Cantor M.N."/>
            <person name="Hua S.X."/>
            <person name="Woyke T."/>
            <person name="Kerfeld C.A."/>
        </authorList>
    </citation>
    <scope>NUCLEOTIDE SEQUENCE [LARGE SCALE GENOMIC DNA]</scope>
    <source>
        <strain evidence="12 13">PCC 7113</strain>
    </source>
</reference>
<dbReference type="eggNOG" id="COG2831">
    <property type="taxonomic scope" value="Bacteria"/>
</dbReference>
<evidence type="ECO:0000256" key="5">
    <source>
        <dbReference type="ARBA" id="ARBA00022692"/>
    </source>
</evidence>
<keyword evidence="5" id="KW-0812">Transmembrane</keyword>
<keyword evidence="3" id="KW-0813">Transport</keyword>
<evidence type="ECO:0000256" key="8">
    <source>
        <dbReference type="ARBA" id="ARBA00023237"/>
    </source>
</evidence>
<feature type="signal peptide" evidence="10">
    <location>
        <begin position="1"/>
        <end position="32"/>
    </location>
</feature>
<comment type="subcellular location">
    <subcellularLocation>
        <location evidence="1">Cell outer membrane</location>
    </subcellularLocation>
</comment>
<dbReference type="Pfam" id="PF08479">
    <property type="entry name" value="POTRA_2"/>
    <property type="match status" value="1"/>
</dbReference>
<keyword evidence="7" id="KW-0472">Membrane</keyword>
<name>K9WPV0_9CYAN</name>
<sequence>MLFKLRLSRRHSFLSLGLLTLTSGLIMSPAQAQRVDPAVVAGNSDDIQLHNDRKNQWLGIVFDNKDSGQLIATPENSPFSQEKKIFTTTSNPSLHFTPLAQLPTFPPGQDTPPLPSDITPQRPTQPLPEPSPPPSIPASEDLLQSPPPTPTTPEPVPGEVPETINIERFEFEGNTVISDEELAEATAKYTNRPLPFGEVFEVRSVITELYRKRGYITSGAIIPPQRFRMAQGVVKIQVVEGGLESIEIRGTRRLNPEYIRSRLALAAGKPLNRSQLIEGLQLLQLDPLIQNLSAELTAGTRQGSSLLIVQVEEAKTLHLDLSLNNNRSPTIGTFERRLDFTQANLRGQGDSLNIGYSNTNGSNTLDATYTYPLNPRNGTLSFSTSFTLSNVVESPFNRIDLDANSRYFALTWRQPLQRSLSEEFAIGASLTNQKSKVTIFDVPVRLSPGTEEDGSTTVTALRFFQEWTQQSNRHVFGVRSQFSLGLGFLGGTVNEDAPDSNFLAWRGQVQWVRLLAPETLLIVRGDLQLTTNALLRLEQFGLGGQDTIRGYRQNVFLSDYGALASAEIRIPIMRLPRQNALLQVAPFLDVGAVWNSSGNPDPEPDPNFLASVGLGLRFQMSDRLSARVDFGIPLIDVISSEKTLQEKGLYFSIGYRIF</sequence>
<dbReference type="OrthoDB" id="596066at2"/>
<comment type="similarity">
    <text evidence="2">Belongs to the TPS (TC 1.B.20) family.</text>
</comment>
<dbReference type="STRING" id="1173027.Mic7113_5954"/>
<dbReference type="PANTHER" id="PTHR34597">
    <property type="entry name" value="SLR1661 PROTEIN"/>
    <property type="match status" value="1"/>
</dbReference>
<evidence type="ECO:0000313" key="13">
    <source>
        <dbReference type="Proteomes" id="UP000010471"/>
    </source>
</evidence>
<dbReference type="PANTHER" id="PTHR34597:SF3">
    <property type="entry name" value="OUTER MEMBRANE TRANSPORTER CDIB"/>
    <property type="match status" value="1"/>
</dbReference>
<keyword evidence="8" id="KW-0998">Cell outer membrane</keyword>
<organism evidence="12 13">
    <name type="scientific">Allocoleopsis franciscana PCC 7113</name>
    <dbReference type="NCBI Taxonomy" id="1173027"/>
    <lineage>
        <taxon>Bacteria</taxon>
        <taxon>Bacillati</taxon>
        <taxon>Cyanobacteriota</taxon>
        <taxon>Cyanophyceae</taxon>
        <taxon>Coleofasciculales</taxon>
        <taxon>Coleofasciculaceae</taxon>
        <taxon>Allocoleopsis</taxon>
        <taxon>Allocoleopsis franciscana</taxon>
    </lineage>
</organism>
<dbReference type="Pfam" id="PF03865">
    <property type="entry name" value="ShlB"/>
    <property type="match status" value="1"/>
</dbReference>
<gene>
    <name evidence="12" type="ORF">Mic7113_5954</name>
</gene>
<dbReference type="GO" id="GO:0008320">
    <property type="term" value="F:protein transmembrane transporter activity"/>
    <property type="evidence" value="ECO:0007669"/>
    <property type="project" value="TreeGrafter"/>
</dbReference>
<dbReference type="Proteomes" id="UP000010471">
    <property type="component" value="Chromosome"/>
</dbReference>
<feature type="domain" description="POTRA" evidence="11">
    <location>
        <begin position="164"/>
        <end position="241"/>
    </location>
</feature>
<evidence type="ECO:0000256" key="7">
    <source>
        <dbReference type="ARBA" id="ARBA00023136"/>
    </source>
</evidence>
<dbReference type="AlphaFoldDB" id="K9WPV0"/>
<evidence type="ECO:0000256" key="9">
    <source>
        <dbReference type="SAM" id="MobiDB-lite"/>
    </source>
</evidence>
<evidence type="ECO:0000313" key="12">
    <source>
        <dbReference type="EMBL" id="AFZ21557.1"/>
    </source>
</evidence>
<feature type="compositionally biased region" description="Pro residues" evidence="9">
    <location>
        <begin position="104"/>
        <end position="115"/>
    </location>
</feature>
<dbReference type="Gene3D" id="3.10.20.310">
    <property type="entry name" value="membrane protein fhac"/>
    <property type="match status" value="1"/>
</dbReference>
<dbReference type="InterPro" id="IPR013686">
    <property type="entry name" value="Polypept-transport_assoc_ShlB"/>
</dbReference>
<evidence type="ECO:0000256" key="1">
    <source>
        <dbReference type="ARBA" id="ARBA00004442"/>
    </source>
</evidence>
<evidence type="ECO:0000256" key="2">
    <source>
        <dbReference type="ARBA" id="ARBA00009055"/>
    </source>
</evidence>
<dbReference type="GO" id="GO:0009279">
    <property type="term" value="C:cell outer membrane"/>
    <property type="evidence" value="ECO:0007669"/>
    <property type="project" value="UniProtKB-SubCell"/>
</dbReference>
<keyword evidence="13" id="KW-1185">Reference proteome</keyword>
<evidence type="ECO:0000259" key="11">
    <source>
        <dbReference type="PROSITE" id="PS51779"/>
    </source>
</evidence>
<keyword evidence="6" id="KW-0653">Protein transport</keyword>
<dbReference type="Gene3D" id="2.40.160.50">
    <property type="entry name" value="membrane protein fhac: a member of the omp85/tpsb transporter family"/>
    <property type="match status" value="1"/>
</dbReference>
<evidence type="ECO:0000256" key="6">
    <source>
        <dbReference type="ARBA" id="ARBA00022927"/>
    </source>
</evidence>
<evidence type="ECO:0000256" key="10">
    <source>
        <dbReference type="SAM" id="SignalP"/>
    </source>
</evidence>
<dbReference type="PROSITE" id="PS51779">
    <property type="entry name" value="POTRA"/>
    <property type="match status" value="1"/>
</dbReference>
<feature type="chain" id="PRO_5003938204" evidence="10">
    <location>
        <begin position="33"/>
        <end position="658"/>
    </location>
</feature>
<feature type="compositionally biased region" description="Pro residues" evidence="9">
    <location>
        <begin position="145"/>
        <end position="158"/>
    </location>
</feature>
<dbReference type="GO" id="GO:0098046">
    <property type="term" value="C:type V protein secretion system complex"/>
    <property type="evidence" value="ECO:0007669"/>
    <property type="project" value="TreeGrafter"/>
</dbReference>
<dbReference type="InterPro" id="IPR005565">
    <property type="entry name" value="Hemolysn_activator_HlyB_C"/>
</dbReference>
<evidence type="ECO:0000256" key="3">
    <source>
        <dbReference type="ARBA" id="ARBA00022448"/>
    </source>
</evidence>
<protein>
    <submittedName>
        <fullName evidence="12">Hemolysin activation/secretion protein</fullName>
    </submittedName>
</protein>
<dbReference type="InterPro" id="IPR051544">
    <property type="entry name" value="TPS_OM_transporter"/>
</dbReference>
<dbReference type="EMBL" id="CP003630">
    <property type="protein sequence ID" value="AFZ21557.1"/>
    <property type="molecule type" value="Genomic_DNA"/>
</dbReference>
<keyword evidence="10" id="KW-0732">Signal</keyword>
<proteinExistence type="inferred from homology"/>
<dbReference type="HOGENOM" id="CLU_021521_0_0_3"/>
<accession>K9WPV0</accession>
<dbReference type="InterPro" id="IPR034746">
    <property type="entry name" value="POTRA"/>
</dbReference>
<feature type="compositionally biased region" description="Pro residues" evidence="9">
    <location>
        <begin position="123"/>
        <end position="136"/>
    </location>
</feature>
<dbReference type="KEGG" id="mic:Mic7113_5954"/>
<feature type="region of interest" description="Disordered" evidence="9">
    <location>
        <begin position="90"/>
        <end position="160"/>
    </location>
</feature>
<evidence type="ECO:0000256" key="4">
    <source>
        <dbReference type="ARBA" id="ARBA00022452"/>
    </source>
</evidence>
<dbReference type="GO" id="GO:0046819">
    <property type="term" value="P:protein secretion by the type V secretion system"/>
    <property type="evidence" value="ECO:0007669"/>
    <property type="project" value="TreeGrafter"/>
</dbReference>